<feature type="region of interest" description="Disordered" evidence="1">
    <location>
        <begin position="68"/>
        <end position="89"/>
    </location>
</feature>
<accession>A0A7X1SP92</accession>
<protein>
    <recommendedName>
        <fullName evidence="4">DNA-binding protein</fullName>
    </recommendedName>
</protein>
<gene>
    <name evidence="2" type="ORF">GFJ39_05465</name>
</gene>
<evidence type="ECO:0000313" key="2">
    <source>
        <dbReference type="EMBL" id="MQR98659.1"/>
    </source>
</evidence>
<dbReference type="EMBL" id="WIPH01000008">
    <property type="protein sequence ID" value="MQR98659.1"/>
    <property type="molecule type" value="Genomic_DNA"/>
</dbReference>
<proteinExistence type="predicted"/>
<sequence length="89" mass="9699">MKYDHLPPGLVPIFLRRSAAAAFWGVSESTFDRMVEEGHAPRPARFGKIVLWFRPALVASAARLSGVKMETDSAASPSDGGNEWDAVLK</sequence>
<name>A0A7X1SP92_9PROT</name>
<evidence type="ECO:0000313" key="3">
    <source>
        <dbReference type="Proteomes" id="UP000432209"/>
    </source>
</evidence>
<evidence type="ECO:0000256" key="1">
    <source>
        <dbReference type="SAM" id="MobiDB-lite"/>
    </source>
</evidence>
<evidence type="ECO:0008006" key="4">
    <source>
        <dbReference type="Google" id="ProtNLM"/>
    </source>
</evidence>
<dbReference type="AlphaFoldDB" id="A0A7X1SP92"/>
<dbReference type="Proteomes" id="UP000432209">
    <property type="component" value="Unassembled WGS sequence"/>
</dbReference>
<reference evidence="2 3" key="1">
    <citation type="submission" date="2019-10" db="EMBL/GenBank/DDBJ databases">
        <title>Gluconobacter aidae sp. nov., a novel species of acetic acid bacteria isolated in Thailand.</title>
        <authorList>
            <person name="Yukphan P."/>
            <person name="Charoenyingcharoen P."/>
            <person name="Malimas S."/>
            <person name="Muramatsu Y."/>
            <person name="Nakagawa Y."/>
            <person name="Tanasupawat S."/>
            <person name="Yamada Y."/>
        </authorList>
    </citation>
    <scope>NUCLEOTIDE SEQUENCE [LARGE SCALE GENOMIC DNA]</scope>
    <source>
        <strain evidence="2 3">AC10</strain>
    </source>
</reference>
<comment type="caution">
    <text evidence="2">The sequence shown here is derived from an EMBL/GenBank/DDBJ whole genome shotgun (WGS) entry which is preliminary data.</text>
</comment>
<organism evidence="2 3">
    <name type="scientific">Gluconobacter aidae</name>
    <dbReference type="NCBI Taxonomy" id="2662454"/>
    <lineage>
        <taxon>Bacteria</taxon>
        <taxon>Pseudomonadati</taxon>
        <taxon>Pseudomonadota</taxon>
        <taxon>Alphaproteobacteria</taxon>
        <taxon>Acetobacterales</taxon>
        <taxon>Acetobacteraceae</taxon>
        <taxon>Gluconobacter</taxon>
    </lineage>
</organism>
<dbReference type="RefSeq" id="WP_153430392.1">
    <property type="nucleotide sequence ID" value="NZ_WIPH01000008.1"/>
</dbReference>
<keyword evidence="3" id="KW-1185">Reference proteome</keyword>